<name>A0A916ZKL4_9HYPH</name>
<dbReference type="EMBL" id="BMIQ01000002">
    <property type="protein sequence ID" value="GGE01132.1"/>
    <property type="molecule type" value="Genomic_DNA"/>
</dbReference>
<proteinExistence type="predicted"/>
<dbReference type="RefSeq" id="WP_188908051.1">
    <property type="nucleotide sequence ID" value="NZ_BMIQ01000002.1"/>
</dbReference>
<comment type="caution">
    <text evidence="1">The sequence shown here is derived from an EMBL/GenBank/DDBJ whole genome shotgun (WGS) entry which is preliminary data.</text>
</comment>
<reference evidence="1" key="2">
    <citation type="submission" date="2020-09" db="EMBL/GenBank/DDBJ databases">
        <authorList>
            <person name="Sun Q."/>
            <person name="Zhou Y."/>
        </authorList>
    </citation>
    <scope>NUCLEOTIDE SEQUENCE</scope>
    <source>
        <strain evidence="1">CGMCC 1.15367</strain>
    </source>
</reference>
<evidence type="ECO:0000313" key="1">
    <source>
        <dbReference type="EMBL" id="GGE01132.1"/>
    </source>
</evidence>
<accession>A0A916ZKL4</accession>
<gene>
    <name evidence="1" type="ORF">GCM10011390_19960</name>
</gene>
<dbReference type="AlphaFoldDB" id="A0A916ZKL4"/>
<protein>
    <submittedName>
        <fullName evidence="1">Uncharacterized protein</fullName>
    </submittedName>
</protein>
<dbReference type="Proteomes" id="UP000644699">
    <property type="component" value="Unassembled WGS sequence"/>
</dbReference>
<organism evidence="1 2">
    <name type="scientific">Aureimonas endophytica</name>
    <dbReference type="NCBI Taxonomy" id="2027858"/>
    <lineage>
        <taxon>Bacteria</taxon>
        <taxon>Pseudomonadati</taxon>
        <taxon>Pseudomonadota</taxon>
        <taxon>Alphaproteobacteria</taxon>
        <taxon>Hyphomicrobiales</taxon>
        <taxon>Aurantimonadaceae</taxon>
        <taxon>Aureimonas</taxon>
    </lineage>
</organism>
<reference evidence="1" key="1">
    <citation type="journal article" date="2014" name="Int. J. Syst. Evol. Microbiol.">
        <title>Complete genome sequence of Corynebacterium casei LMG S-19264T (=DSM 44701T), isolated from a smear-ripened cheese.</title>
        <authorList>
            <consortium name="US DOE Joint Genome Institute (JGI-PGF)"/>
            <person name="Walter F."/>
            <person name="Albersmeier A."/>
            <person name="Kalinowski J."/>
            <person name="Ruckert C."/>
        </authorList>
    </citation>
    <scope>NUCLEOTIDE SEQUENCE</scope>
    <source>
        <strain evidence="1">CGMCC 1.15367</strain>
    </source>
</reference>
<keyword evidence="2" id="KW-1185">Reference proteome</keyword>
<sequence length="117" mass="12075">MQYFFETYPDNNGRTQFAPPFPAYVEDVVLAAGVLTRLAVPAGARYALFSFDGDVRVKLGDATTSFSLPSVTGSGGAGSELNPTARRIAGLPGFSGATTHLCLLAGSACTGSVSFFG</sequence>
<evidence type="ECO:0000313" key="2">
    <source>
        <dbReference type="Proteomes" id="UP000644699"/>
    </source>
</evidence>